<evidence type="ECO:0000313" key="2">
    <source>
        <dbReference type="EMBL" id="RDX88426.1"/>
    </source>
</evidence>
<feature type="compositionally biased region" description="Basic and acidic residues" evidence="1">
    <location>
        <begin position="89"/>
        <end position="100"/>
    </location>
</feature>
<feature type="compositionally biased region" description="Basic and acidic residues" evidence="1">
    <location>
        <begin position="118"/>
        <end position="137"/>
    </location>
</feature>
<evidence type="ECO:0000256" key="1">
    <source>
        <dbReference type="SAM" id="MobiDB-lite"/>
    </source>
</evidence>
<evidence type="ECO:0000313" key="3">
    <source>
        <dbReference type="Proteomes" id="UP000257109"/>
    </source>
</evidence>
<feature type="compositionally biased region" description="Polar residues" evidence="1">
    <location>
        <begin position="107"/>
        <end position="117"/>
    </location>
</feature>
<feature type="non-terminal residue" evidence="2">
    <location>
        <position position="1"/>
    </location>
</feature>
<dbReference type="AlphaFoldDB" id="A0A371GD28"/>
<name>A0A371GD28_MUCPR</name>
<reference evidence="2" key="1">
    <citation type="submission" date="2018-05" db="EMBL/GenBank/DDBJ databases">
        <title>Draft genome of Mucuna pruriens seed.</title>
        <authorList>
            <person name="Nnadi N.E."/>
            <person name="Vos R."/>
            <person name="Hasami M.H."/>
            <person name="Devisetty U.K."/>
            <person name="Aguiy J.C."/>
        </authorList>
    </citation>
    <scope>NUCLEOTIDE SEQUENCE [LARGE SCALE GENOMIC DNA]</scope>
    <source>
        <strain evidence="2">JCA_2017</strain>
    </source>
</reference>
<feature type="region of interest" description="Disordered" evidence="1">
    <location>
        <begin position="89"/>
        <end position="143"/>
    </location>
</feature>
<protein>
    <submittedName>
        <fullName evidence="2">Uncharacterized protein</fullName>
    </submittedName>
</protein>
<comment type="caution">
    <text evidence="2">The sequence shown here is derived from an EMBL/GenBank/DDBJ whole genome shotgun (WGS) entry which is preliminary data.</text>
</comment>
<sequence length="143" mass="16429">MEDPFTRQHGAGTGSRPLFEKSLPGLLLRNSWQEHLAWGIDDQSHTQPWSYVDPQWSHKRVLGSPNHHAGVGRDTKAGCSRHEIWKRHTNEIEAPRKENDELCAQFQRANASHTTTRQPERTEENEARQTRSTEVKNKQSTLA</sequence>
<dbReference type="Proteomes" id="UP000257109">
    <property type="component" value="Unassembled WGS sequence"/>
</dbReference>
<accession>A0A371GD28</accession>
<organism evidence="2 3">
    <name type="scientific">Mucuna pruriens</name>
    <name type="common">Velvet bean</name>
    <name type="synonym">Dolichos pruriens</name>
    <dbReference type="NCBI Taxonomy" id="157652"/>
    <lineage>
        <taxon>Eukaryota</taxon>
        <taxon>Viridiplantae</taxon>
        <taxon>Streptophyta</taxon>
        <taxon>Embryophyta</taxon>
        <taxon>Tracheophyta</taxon>
        <taxon>Spermatophyta</taxon>
        <taxon>Magnoliopsida</taxon>
        <taxon>eudicotyledons</taxon>
        <taxon>Gunneridae</taxon>
        <taxon>Pentapetalae</taxon>
        <taxon>rosids</taxon>
        <taxon>fabids</taxon>
        <taxon>Fabales</taxon>
        <taxon>Fabaceae</taxon>
        <taxon>Papilionoideae</taxon>
        <taxon>50 kb inversion clade</taxon>
        <taxon>NPAAA clade</taxon>
        <taxon>indigoferoid/millettioid clade</taxon>
        <taxon>Phaseoleae</taxon>
        <taxon>Mucuna</taxon>
    </lineage>
</organism>
<gene>
    <name evidence="2" type="ORF">CR513_29984</name>
</gene>
<dbReference type="EMBL" id="QJKJ01005941">
    <property type="protein sequence ID" value="RDX88426.1"/>
    <property type="molecule type" value="Genomic_DNA"/>
</dbReference>
<proteinExistence type="predicted"/>
<keyword evidence="3" id="KW-1185">Reference proteome</keyword>